<evidence type="ECO:0000256" key="8">
    <source>
        <dbReference type="SAM" id="MobiDB-lite"/>
    </source>
</evidence>
<keyword evidence="2" id="KW-0602">Photosynthesis</keyword>
<comment type="subunit">
    <text evidence="7">Heterohexadecamer of 8 large and 8 small subunits.</text>
</comment>
<dbReference type="PANTHER" id="PTHR31262:SF23">
    <property type="entry name" value="RIBULOSE BISPHOSPHATE CARBOXYLASE SMALL SUBUNIT"/>
    <property type="match status" value="1"/>
</dbReference>
<evidence type="ECO:0000259" key="10">
    <source>
        <dbReference type="SMART" id="SM00961"/>
    </source>
</evidence>
<proteinExistence type="evidence at transcript level"/>
<evidence type="ECO:0000313" key="11">
    <source>
        <dbReference type="EMBL" id="AAP79189.1"/>
    </source>
</evidence>
<dbReference type="HOGENOM" id="CLU_1211670_0_0_1"/>
<dbReference type="SUPFAM" id="SSF55239">
    <property type="entry name" value="RuBisCO, small subunit"/>
    <property type="match status" value="1"/>
</dbReference>
<keyword evidence="1" id="KW-0150">Chloroplast</keyword>
<keyword evidence="5" id="KW-0601">Photorespiration</keyword>
<evidence type="ECO:0000256" key="6">
    <source>
        <dbReference type="ARBA" id="ARBA00023300"/>
    </source>
</evidence>
<keyword evidence="9" id="KW-0732">Signal</keyword>
<dbReference type="PRINTS" id="PR00152">
    <property type="entry name" value="RUBISCOSMALL"/>
</dbReference>
<feature type="non-terminal residue" evidence="11">
    <location>
        <position position="1"/>
    </location>
</feature>
<evidence type="ECO:0000256" key="2">
    <source>
        <dbReference type="ARBA" id="ARBA00022531"/>
    </source>
</evidence>
<feature type="domain" description="Ribulose bisphosphate carboxylase small subunit" evidence="10">
    <location>
        <begin position="77"/>
        <end position="185"/>
    </location>
</feature>
<dbReference type="HAMAP" id="MF_00859">
    <property type="entry name" value="RuBisCO_S_bact"/>
    <property type="match status" value="1"/>
</dbReference>
<dbReference type="FunFam" id="3.30.190.10:FF:000001">
    <property type="entry name" value="Ribulose bisphosphate carboxylase small chain, chloroplastic"/>
    <property type="match status" value="1"/>
</dbReference>
<evidence type="ECO:0000256" key="7">
    <source>
        <dbReference type="ARBA" id="ARBA00038826"/>
    </source>
</evidence>
<reference evidence="11" key="1">
    <citation type="journal article" date="2003" name="Proc. Natl. Acad. Sci. U.S.A.">
        <title>Lateral gene transfer and the evolution of plastid-targeted proteins in the secondary plastid-containing alga Bigelowiella natans.</title>
        <authorList>
            <person name="Archibald J.M."/>
            <person name="Rogers M.B."/>
            <person name="Toop M."/>
            <person name="Ishida K."/>
            <person name="Keeling P.J."/>
        </authorList>
    </citation>
    <scope>NUCLEOTIDE SEQUENCE</scope>
    <source>
        <strain evidence="11">CCMP 621</strain>
    </source>
</reference>
<evidence type="ECO:0000256" key="3">
    <source>
        <dbReference type="ARBA" id="ARBA00022567"/>
    </source>
</evidence>
<dbReference type="AlphaFoldDB" id="Q7XYK5"/>
<keyword evidence="6" id="KW-0120">Carbon dioxide fixation</keyword>
<keyword evidence="3" id="KW-0113">Calvin cycle</keyword>
<dbReference type="Gene3D" id="3.30.190.10">
    <property type="entry name" value="Ribulose bisphosphate carboxylase, small subunit"/>
    <property type="match status" value="1"/>
</dbReference>
<keyword evidence="4" id="KW-0934">Plastid</keyword>
<evidence type="ECO:0000256" key="5">
    <source>
        <dbReference type="ARBA" id="ARBA00023238"/>
    </source>
</evidence>
<organism evidence="11">
    <name type="scientific">Bigelowiella natans</name>
    <name type="common">Pedinomonas minutissima</name>
    <name type="synonym">Chlorarachnion sp. (strain CCMP621)</name>
    <dbReference type="NCBI Taxonomy" id="227086"/>
    <lineage>
        <taxon>Eukaryota</taxon>
        <taxon>Sar</taxon>
        <taxon>Rhizaria</taxon>
        <taxon>Cercozoa</taxon>
        <taxon>Chlorarachniophyceae</taxon>
        <taxon>Bigelowiella</taxon>
    </lineage>
</organism>
<dbReference type="InterPro" id="IPR036385">
    <property type="entry name" value="RuBisCO_ssu_sf"/>
</dbReference>
<dbReference type="EMBL" id="AY267675">
    <property type="protein sequence ID" value="AAP79189.1"/>
    <property type="molecule type" value="mRNA"/>
</dbReference>
<dbReference type="Pfam" id="PF00101">
    <property type="entry name" value="RuBisCO_small"/>
    <property type="match status" value="1"/>
</dbReference>
<dbReference type="PROSITE" id="PS51257">
    <property type="entry name" value="PROKAR_LIPOPROTEIN"/>
    <property type="match status" value="1"/>
</dbReference>
<feature type="region of interest" description="Disordered" evidence="8">
    <location>
        <begin position="191"/>
        <end position="252"/>
    </location>
</feature>
<dbReference type="InterPro" id="IPR024681">
    <property type="entry name" value="RuBisCO_ssu"/>
</dbReference>
<feature type="signal peptide" evidence="9">
    <location>
        <begin position="1"/>
        <end position="18"/>
    </location>
</feature>
<dbReference type="GO" id="GO:0019253">
    <property type="term" value="P:reductive pentose-phosphate cycle"/>
    <property type="evidence" value="ECO:0007669"/>
    <property type="project" value="UniProtKB-KW"/>
</dbReference>
<dbReference type="CDD" id="cd03527">
    <property type="entry name" value="RuBisCO_small"/>
    <property type="match status" value="1"/>
</dbReference>
<protein>
    <submittedName>
        <fullName evidence="11">Ribulose-1,5-bisphosphate carboxylase/oxygenase small subunit 2</fullName>
    </submittedName>
</protein>
<dbReference type="SMART" id="SM00961">
    <property type="entry name" value="RuBisCO_small"/>
    <property type="match status" value="1"/>
</dbReference>
<evidence type="ECO:0000256" key="4">
    <source>
        <dbReference type="ARBA" id="ARBA00022640"/>
    </source>
</evidence>
<dbReference type="PANTHER" id="PTHR31262">
    <property type="entry name" value="RIBULOSE BISPHOSPHATE CARBOXYLASE SMALL CHAIN 1, CHLOROPLASTIC"/>
    <property type="match status" value="1"/>
</dbReference>
<sequence>MKLSLSTIVFANVALVIAFGCLLSMGPSSQQLGAPVATRAAMSTSFAARTMSPAPTFRSAIANAYCEEVVDPANNLKYETMSYTNVFTEQDIAAQINYMIQNGLIPCVEFDKGGQIFREHSRMPGYYDGRYWTMWKLPMFGATDAGAVMREIAECKQNNPDSFIRVLGFDNIKQVQCMGFLASRPGKAFNSASAPSYGQQQSYGGYQQPPNSGPAPGYGQQSWASPQQTQQQGGGGYQAPPSSGSKGFTYSW</sequence>
<dbReference type="InterPro" id="IPR000894">
    <property type="entry name" value="RuBisCO_ssu_dom"/>
</dbReference>
<feature type="chain" id="PRO_5004294293" evidence="9">
    <location>
        <begin position="19"/>
        <end position="252"/>
    </location>
</feature>
<name>Q7XYK5_BIGNA</name>
<evidence type="ECO:0000256" key="1">
    <source>
        <dbReference type="ARBA" id="ARBA00022528"/>
    </source>
</evidence>
<feature type="compositionally biased region" description="Low complexity" evidence="8">
    <location>
        <begin position="191"/>
        <end position="210"/>
    </location>
</feature>
<feature type="compositionally biased region" description="Low complexity" evidence="8">
    <location>
        <begin position="219"/>
        <end position="231"/>
    </location>
</feature>
<evidence type="ECO:0000256" key="9">
    <source>
        <dbReference type="SAM" id="SignalP"/>
    </source>
</evidence>
<accession>Q7XYK5</accession>